<dbReference type="PROSITE" id="PS00671">
    <property type="entry name" value="D_2_HYDROXYACID_DH_3"/>
    <property type="match status" value="1"/>
</dbReference>
<dbReference type="GO" id="GO:0051287">
    <property type="term" value="F:NAD binding"/>
    <property type="evidence" value="ECO:0007669"/>
    <property type="project" value="InterPro"/>
</dbReference>
<dbReference type="InterPro" id="IPR036291">
    <property type="entry name" value="NAD(P)-bd_dom_sf"/>
</dbReference>
<dbReference type="AlphaFoldDB" id="Q3S8E5"/>
<evidence type="ECO:0000256" key="3">
    <source>
        <dbReference type="ARBA" id="ARBA00023027"/>
    </source>
</evidence>
<dbReference type="Pfam" id="PF00389">
    <property type="entry name" value="2-Hacid_dh"/>
    <property type="match status" value="1"/>
</dbReference>
<name>Q3S8E5_PARPN</name>
<keyword evidence="2 4" id="KW-0560">Oxidoreductase</keyword>
<comment type="similarity">
    <text evidence="1 4">Belongs to the D-isomer specific 2-hydroxyacid dehydrogenase family.</text>
</comment>
<protein>
    <submittedName>
        <fullName evidence="7">Putative D-isomer specific 2-hydroxyacid dehydrogenase family protein</fullName>
    </submittedName>
</protein>
<evidence type="ECO:0000256" key="2">
    <source>
        <dbReference type="ARBA" id="ARBA00023002"/>
    </source>
</evidence>
<dbReference type="GO" id="GO:0016616">
    <property type="term" value="F:oxidoreductase activity, acting on the CH-OH group of donors, NAD or NADP as acceptor"/>
    <property type="evidence" value="ECO:0007669"/>
    <property type="project" value="InterPro"/>
</dbReference>
<evidence type="ECO:0000256" key="4">
    <source>
        <dbReference type="RuleBase" id="RU003719"/>
    </source>
</evidence>
<dbReference type="PROSITE" id="PS00670">
    <property type="entry name" value="D_2_HYDROXYACID_DH_2"/>
    <property type="match status" value="1"/>
</dbReference>
<feature type="domain" description="D-isomer specific 2-hydroxyacid dehydrogenase NAD-binding" evidence="6">
    <location>
        <begin position="111"/>
        <end position="284"/>
    </location>
</feature>
<dbReference type="RefSeq" id="WP_114669283.1">
    <property type="nucleotide sequence ID" value="NZ_CP038206.1"/>
</dbReference>
<evidence type="ECO:0000259" key="5">
    <source>
        <dbReference type="Pfam" id="PF00389"/>
    </source>
</evidence>
<sequence>MRLAILDDYQNYGPTAVAWEAIEGLDVVSFGDHVYTETDLIHRLQGFDAVLRIRERTEFSVEVLAALPQLRLVLCTGMRNARSIDLAACDRLGITVCATDALHQTTVELTVWLMIALMRGLPRECASLRAGGWQVGVGRSLGGKTLGVVGLGNMGIPVAKICKIMGMDVIAWSPNLTQERAAEHGVRAVSKEELFAQADVVTLHMPHINATEHLVSAAELALMKPTAFIVNTARPKLIDQEALLDALQSGRIAGLGADVFDIEPLPRDHPFRLLPNVLATPHIGFVVEENYRIFYETSFENLKAYLAGKPQNRITGERPFLPDSQVAKQMHSSKLSVA</sequence>
<accession>Q3S8E5</accession>
<proteinExistence type="inferred from homology"/>
<dbReference type="EMBL" id="DQ149577">
    <property type="protein sequence ID" value="AAZ93600.1"/>
    <property type="molecule type" value="Genomic_DNA"/>
</dbReference>
<dbReference type="CDD" id="cd12169">
    <property type="entry name" value="PGDH_like_1"/>
    <property type="match status" value="1"/>
</dbReference>
<organism evidence="7">
    <name type="scientific">Paracoccus pantotrophus</name>
    <name type="common">Thiosphaera pantotropha</name>
    <dbReference type="NCBI Taxonomy" id="82367"/>
    <lineage>
        <taxon>Bacteria</taxon>
        <taxon>Pseudomonadati</taxon>
        <taxon>Pseudomonadota</taxon>
        <taxon>Alphaproteobacteria</taxon>
        <taxon>Rhodobacterales</taxon>
        <taxon>Paracoccaceae</taxon>
        <taxon>Paracoccus</taxon>
    </lineage>
</organism>
<dbReference type="InterPro" id="IPR006140">
    <property type="entry name" value="D-isomer_DH_NAD-bd"/>
</dbReference>
<reference evidence="7" key="1">
    <citation type="journal article" date="2006" name="Microbiology">
        <title>Identification of a transposable genomic island of Paracoccus pantotrophus DSM 11072 by its transposition to a novel entrapment vector pMMB2.</title>
        <authorList>
            <person name="Mikosa M."/>
            <person name="Sochacka-Pietal M."/>
            <person name="Baj J."/>
            <person name="Bartosik D."/>
        </authorList>
    </citation>
    <scope>NUCLEOTIDE SEQUENCE</scope>
    <source>
        <strain evidence="7">DSM 11072</strain>
    </source>
</reference>
<evidence type="ECO:0000259" key="6">
    <source>
        <dbReference type="Pfam" id="PF02826"/>
    </source>
</evidence>
<dbReference type="SUPFAM" id="SSF51735">
    <property type="entry name" value="NAD(P)-binding Rossmann-fold domains"/>
    <property type="match status" value="1"/>
</dbReference>
<dbReference type="Gene3D" id="3.40.50.720">
    <property type="entry name" value="NAD(P)-binding Rossmann-like Domain"/>
    <property type="match status" value="2"/>
</dbReference>
<evidence type="ECO:0000313" key="7">
    <source>
        <dbReference type="EMBL" id="AAZ93600.1"/>
    </source>
</evidence>
<keyword evidence="3" id="KW-0520">NAD</keyword>
<feature type="domain" description="D-isomer specific 2-hydroxyacid dehydrogenase catalytic" evidence="5">
    <location>
        <begin position="34"/>
        <end position="312"/>
    </location>
</feature>
<dbReference type="PANTHER" id="PTHR42789">
    <property type="entry name" value="D-ISOMER SPECIFIC 2-HYDROXYACID DEHYDROGENASE FAMILY PROTEIN (AFU_ORTHOLOGUE AFUA_6G10090)"/>
    <property type="match status" value="1"/>
</dbReference>
<dbReference type="Pfam" id="PF02826">
    <property type="entry name" value="2-Hacid_dh_C"/>
    <property type="match status" value="1"/>
</dbReference>
<dbReference type="PANTHER" id="PTHR42789:SF1">
    <property type="entry name" value="D-ISOMER SPECIFIC 2-HYDROXYACID DEHYDROGENASE FAMILY PROTEIN (AFU_ORTHOLOGUE AFUA_6G10090)"/>
    <property type="match status" value="1"/>
</dbReference>
<dbReference type="InterPro" id="IPR029753">
    <property type="entry name" value="D-isomer_DH_CS"/>
</dbReference>
<dbReference type="InterPro" id="IPR050857">
    <property type="entry name" value="D-2-hydroxyacid_DH"/>
</dbReference>
<dbReference type="SUPFAM" id="SSF52283">
    <property type="entry name" value="Formate/glycerate dehydrogenase catalytic domain-like"/>
    <property type="match status" value="1"/>
</dbReference>
<dbReference type="InterPro" id="IPR006139">
    <property type="entry name" value="D-isomer_2_OHA_DH_cat_dom"/>
</dbReference>
<evidence type="ECO:0000256" key="1">
    <source>
        <dbReference type="ARBA" id="ARBA00005854"/>
    </source>
</evidence>